<organism evidence="4 5">
    <name type="scientific">Pipistrellus nathusii</name>
    <name type="common">Nathusius' pipistrelle</name>
    <dbReference type="NCBI Taxonomy" id="59473"/>
    <lineage>
        <taxon>Eukaryota</taxon>
        <taxon>Metazoa</taxon>
        <taxon>Chordata</taxon>
        <taxon>Craniata</taxon>
        <taxon>Vertebrata</taxon>
        <taxon>Euteleostomi</taxon>
        <taxon>Mammalia</taxon>
        <taxon>Eutheria</taxon>
        <taxon>Laurasiatheria</taxon>
        <taxon>Chiroptera</taxon>
        <taxon>Yangochiroptera</taxon>
        <taxon>Vespertilionidae</taxon>
        <taxon>Pipistrellus</taxon>
    </lineage>
</organism>
<dbReference type="PANTHER" id="PTHR23095">
    <property type="entry name" value="PARANEOPLASTIC ANTIGEN"/>
    <property type="match status" value="1"/>
</dbReference>
<dbReference type="PANTHER" id="PTHR23095:SF40">
    <property type="entry name" value="PARANEOPLASTIC ANTIGEN-LIKE PROTEIN 6A"/>
    <property type="match status" value="1"/>
</dbReference>
<sequence length="481" mass="53343">MALADPEAMDVEMLRDWCRWMGISARRGLLILGIPEDCDDDQLQECLEGSLLEMGQFEVLGRVFREEDDANAALVELDREVNYALVPREIPGIGRPWSVVFVPRCSGEDFLGRLLHTMEQRGQTVESLAEALGLGLNKVCWLRSFSRAIQPWVETVRYQPLGVFSGRDPPAPGELSFEPWLDRATEMLLVWEGVPEREKSRRLTEGLRGAALQVAYDVLAGHPVRTVQQCLDALFHVFGDRESKAILRLKYVTAEQQPGETLSAFVFRLEGLLQKAVRAKALDKLSVDQVRARQVLTGAHTLEQLSMALRQLDSMGQYPTFLEMVVMAQETERWEAKIARSMRAQQVQGAAATATAQADARAKAQAEGDKVEEKQREQENSDNHARVPAGLGQTGLSEASQRKGEREENRPGMEGSPLPDHMDSASLAGPRDPDTVLGHLVQALDQEAEEHYQEGLKPILEESESEDGAGELSPSMPSPGK</sequence>
<evidence type="ECO:0000259" key="2">
    <source>
        <dbReference type="Pfam" id="PF14893"/>
    </source>
</evidence>
<proteinExistence type="predicted"/>
<evidence type="ECO:0000313" key="4">
    <source>
        <dbReference type="EMBL" id="CAK6450117.1"/>
    </source>
</evidence>
<evidence type="ECO:0000313" key="5">
    <source>
        <dbReference type="Proteomes" id="UP001314169"/>
    </source>
</evidence>
<reference evidence="4" key="1">
    <citation type="submission" date="2023-12" db="EMBL/GenBank/DDBJ databases">
        <authorList>
            <person name="Brown T."/>
        </authorList>
    </citation>
    <scope>NUCLEOTIDE SEQUENCE</scope>
</reference>
<dbReference type="EMBL" id="OY882879">
    <property type="protein sequence ID" value="CAK6450117.1"/>
    <property type="molecule type" value="Genomic_DNA"/>
</dbReference>
<evidence type="ECO:0008006" key="6">
    <source>
        <dbReference type="Google" id="ProtNLM"/>
    </source>
</evidence>
<keyword evidence="5" id="KW-1185">Reference proteome</keyword>
<evidence type="ECO:0000259" key="3">
    <source>
        <dbReference type="Pfam" id="PF20846"/>
    </source>
</evidence>
<name>A0ABP0AM85_PIPNA</name>
<dbReference type="Proteomes" id="UP001314169">
    <property type="component" value="Chromosome X"/>
</dbReference>
<protein>
    <recommendedName>
        <fullName evidence="6">PNMA family member 6A</fullName>
    </recommendedName>
</protein>
<dbReference type="InterPro" id="IPR048271">
    <property type="entry name" value="PNMA_N"/>
</dbReference>
<feature type="compositionally biased region" description="Basic and acidic residues" evidence="1">
    <location>
        <begin position="360"/>
        <end position="385"/>
    </location>
</feature>
<dbReference type="InterPro" id="IPR048270">
    <property type="entry name" value="PNMA_C"/>
</dbReference>
<dbReference type="Pfam" id="PF14893">
    <property type="entry name" value="PNMA"/>
    <property type="match status" value="1"/>
</dbReference>
<accession>A0ABP0AM85</accession>
<feature type="region of interest" description="Disordered" evidence="1">
    <location>
        <begin position="353"/>
        <end position="481"/>
    </location>
</feature>
<gene>
    <name evidence="4" type="ORF">MPIPNATIZW_LOCUS18423</name>
</gene>
<feature type="domain" description="Paraneoplastic antigen Ma-like N-terminal" evidence="3">
    <location>
        <begin position="9"/>
        <end position="100"/>
    </location>
</feature>
<dbReference type="InterPro" id="IPR026523">
    <property type="entry name" value="PNMA"/>
</dbReference>
<dbReference type="Pfam" id="PF20846">
    <property type="entry name" value="PNMA_N"/>
    <property type="match status" value="1"/>
</dbReference>
<feature type="domain" description="Paraneoplastic antigen Ma-like C-terminal" evidence="2">
    <location>
        <begin position="164"/>
        <end position="325"/>
    </location>
</feature>
<evidence type="ECO:0000256" key="1">
    <source>
        <dbReference type="SAM" id="MobiDB-lite"/>
    </source>
</evidence>
<feature type="compositionally biased region" description="Basic and acidic residues" evidence="1">
    <location>
        <begin position="400"/>
        <end position="411"/>
    </location>
</feature>